<dbReference type="Gene3D" id="3.40.1410.10">
    <property type="entry name" value="Chorismate lyase-like"/>
    <property type="match status" value="1"/>
</dbReference>
<dbReference type="SMART" id="SM00345">
    <property type="entry name" value="HTH_GNTR"/>
    <property type="match status" value="1"/>
</dbReference>
<dbReference type="SUPFAM" id="SSF46785">
    <property type="entry name" value="Winged helix' DNA-binding domain"/>
    <property type="match status" value="1"/>
</dbReference>
<accession>A0ABN2HSM0</accession>
<gene>
    <name evidence="5" type="ORF">GCM10009765_47690</name>
</gene>
<dbReference type="SMART" id="SM00866">
    <property type="entry name" value="UTRA"/>
    <property type="match status" value="1"/>
</dbReference>
<dbReference type="SUPFAM" id="SSF64288">
    <property type="entry name" value="Chorismate lyase-like"/>
    <property type="match status" value="1"/>
</dbReference>
<organism evidence="5 6">
    <name type="scientific">Fodinicola feengrottensis</name>
    <dbReference type="NCBI Taxonomy" id="435914"/>
    <lineage>
        <taxon>Bacteria</taxon>
        <taxon>Bacillati</taxon>
        <taxon>Actinomycetota</taxon>
        <taxon>Actinomycetes</taxon>
        <taxon>Mycobacteriales</taxon>
        <taxon>Fodinicola</taxon>
    </lineage>
</organism>
<dbReference type="RefSeq" id="WP_344312692.1">
    <property type="nucleotide sequence ID" value="NZ_BAAANY010000019.1"/>
</dbReference>
<dbReference type="InterPro" id="IPR000524">
    <property type="entry name" value="Tscrpt_reg_HTH_GntR"/>
</dbReference>
<evidence type="ECO:0000256" key="1">
    <source>
        <dbReference type="ARBA" id="ARBA00023015"/>
    </source>
</evidence>
<dbReference type="CDD" id="cd07377">
    <property type="entry name" value="WHTH_GntR"/>
    <property type="match status" value="1"/>
</dbReference>
<dbReference type="InterPro" id="IPR036388">
    <property type="entry name" value="WH-like_DNA-bd_sf"/>
</dbReference>
<dbReference type="PANTHER" id="PTHR44846:SF1">
    <property type="entry name" value="MANNOSYL-D-GLYCERATE TRANSPORT_METABOLISM SYSTEM REPRESSOR MNGR-RELATED"/>
    <property type="match status" value="1"/>
</dbReference>
<dbReference type="EMBL" id="BAAANY010000019">
    <property type="protein sequence ID" value="GAA1692803.1"/>
    <property type="molecule type" value="Genomic_DNA"/>
</dbReference>
<dbReference type="Gene3D" id="1.10.10.10">
    <property type="entry name" value="Winged helix-like DNA-binding domain superfamily/Winged helix DNA-binding domain"/>
    <property type="match status" value="1"/>
</dbReference>
<keyword evidence="6" id="KW-1185">Reference proteome</keyword>
<evidence type="ECO:0000256" key="2">
    <source>
        <dbReference type="ARBA" id="ARBA00023125"/>
    </source>
</evidence>
<dbReference type="Pfam" id="PF00392">
    <property type="entry name" value="GntR"/>
    <property type="match status" value="1"/>
</dbReference>
<dbReference type="Proteomes" id="UP001500618">
    <property type="component" value="Unassembled WGS sequence"/>
</dbReference>
<protein>
    <submittedName>
        <fullName evidence="5">GntR family transcriptional regulator</fullName>
    </submittedName>
</protein>
<evidence type="ECO:0000313" key="6">
    <source>
        <dbReference type="Proteomes" id="UP001500618"/>
    </source>
</evidence>
<evidence type="ECO:0000313" key="5">
    <source>
        <dbReference type="EMBL" id="GAA1692803.1"/>
    </source>
</evidence>
<sequence>MKAAVQALQRQSSVPLYRQLKERIVARIQADKLRPHDRLPSERELIETFGVSRITVRQALTELMHEGRIYSAPGKGFFLSETWAPVELNGLLSFTELARKHRRQPGTTTHLVKLSPSGDAVAEALRITPGEPVVRLHRVRTLDGSPVLVENAYLTLAVGAGLLDSGVGDGSLFATLTQRFGFRPARSTSLVTARLADEAEADILGLAAPAAVLVVEQTTFDATGLPMCVTYSSQHPHRFPLTVTDTADGLIKEIR</sequence>
<dbReference type="PROSITE" id="PS50949">
    <property type="entry name" value="HTH_GNTR"/>
    <property type="match status" value="1"/>
</dbReference>
<dbReference type="InterPro" id="IPR050679">
    <property type="entry name" value="Bact_HTH_transcr_reg"/>
</dbReference>
<keyword evidence="2" id="KW-0238">DNA-binding</keyword>
<dbReference type="InterPro" id="IPR036390">
    <property type="entry name" value="WH_DNA-bd_sf"/>
</dbReference>
<dbReference type="InterPro" id="IPR028978">
    <property type="entry name" value="Chorismate_lyase_/UTRA_dom_sf"/>
</dbReference>
<evidence type="ECO:0000259" key="4">
    <source>
        <dbReference type="PROSITE" id="PS50949"/>
    </source>
</evidence>
<dbReference type="PANTHER" id="PTHR44846">
    <property type="entry name" value="MANNOSYL-D-GLYCERATE TRANSPORT/METABOLISM SYSTEM REPRESSOR MNGR-RELATED"/>
    <property type="match status" value="1"/>
</dbReference>
<name>A0ABN2HSM0_9ACTN</name>
<proteinExistence type="predicted"/>
<reference evidence="5 6" key="1">
    <citation type="journal article" date="2019" name="Int. J. Syst. Evol. Microbiol.">
        <title>The Global Catalogue of Microorganisms (GCM) 10K type strain sequencing project: providing services to taxonomists for standard genome sequencing and annotation.</title>
        <authorList>
            <consortium name="The Broad Institute Genomics Platform"/>
            <consortium name="The Broad Institute Genome Sequencing Center for Infectious Disease"/>
            <person name="Wu L."/>
            <person name="Ma J."/>
        </authorList>
    </citation>
    <scope>NUCLEOTIDE SEQUENCE [LARGE SCALE GENOMIC DNA]</scope>
    <source>
        <strain evidence="5 6">JCM 14718</strain>
    </source>
</reference>
<keyword evidence="3" id="KW-0804">Transcription</keyword>
<dbReference type="InterPro" id="IPR011663">
    <property type="entry name" value="UTRA"/>
</dbReference>
<evidence type="ECO:0000256" key="3">
    <source>
        <dbReference type="ARBA" id="ARBA00023163"/>
    </source>
</evidence>
<comment type="caution">
    <text evidence="5">The sequence shown here is derived from an EMBL/GenBank/DDBJ whole genome shotgun (WGS) entry which is preliminary data.</text>
</comment>
<feature type="domain" description="HTH gntR-type" evidence="4">
    <location>
        <begin position="14"/>
        <end position="82"/>
    </location>
</feature>
<keyword evidence="1" id="KW-0805">Transcription regulation</keyword>
<dbReference type="PRINTS" id="PR00035">
    <property type="entry name" value="HTHGNTR"/>
</dbReference>
<dbReference type="Pfam" id="PF07702">
    <property type="entry name" value="UTRA"/>
    <property type="match status" value="1"/>
</dbReference>